<keyword evidence="3" id="KW-1185">Reference proteome</keyword>
<name>M1UD30_9CORY</name>
<sequence>MDIQQLDAETNAWKDSLLRTAREAGFTLAAPQIYEDFETTVAQYKESAAQQPDLDVTDLQQMFGVVVGEFLRQEIGMEWAVITDEYGTDLAIISEAQDGSYVYSCPIVVVGKRFSPDYEKGQLEGFCNQFIATSKARLAAR</sequence>
<evidence type="ECO:0000313" key="3">
    <source>
        <dbReference type="Proteomes" id="UP000011760"/>
    </source>
</evidence>
<reference evidence="2 3" key="1">
    <citation type="submission" date="2013-02" db="EMBL/GenBank/DDBJ databases">
        <title>The complete genome sequence of Corynebacterium callunae DSM 20147.</title>
        <authorList>
            <person name="Ruckert C."/>
            <person name="Albersmeier A."/>
            <person name="Kalinowski J."/>
        </authorList>
    </citation>
    <scope>NUCLEOTIDE SEQUENCE [LARGE SCALE GENOMIC DNA]</scope>
    <source>
        <strain evidence="2 3">DSM 20147</strain>
    </source>
</reference>
<evidence type="ECO:0000313" key="2">
    <source>
        <dbReference type="EMBL" id="AGG65825.1"/>
    </source>
</evidence>
<protein>
    <recommendedName>
        <fullName evidence="1">DUF3806 domain-containing protein</fullName>
    </recommendedName>
</protein>
<dbReference type="Pfam" id="PF12713">
    <property type="entry name" value="DUF3806"/>
    <property type="match status" value="1"/>
</dbReference>
<dbReference type="InterPro" id="IPR024266">
    <property type="entry name" value="DUF3806"/>
</dbReference>
<dbReference type="RefSeq" id="WP_015650277.1">
    <property type="nucleotide sequence ID" value="NC_020506.1"/>
</dbReference>
<dbReference type="PATRIC" id="fig|1121353.3.peg.386"/>
<dbReference type="OrthoDB" id="4407046at2"/>
<dbReference type="Proteomes" id="UP000011760">
    <property type="component" value="Chromosome"/>
</dbReference>
<dbReference type="eggNOG" id="ENOG5032B8M">
    <property type="taxonomic scope" value="Bacteria"/>
</dbReference>
<dbReference type="KEGG" id="ccn:H924_01855"/>
<dbReference type="STRING" id="1121353.H924_01855"/>
<proteinExistence type="predicted"/>
<dbReference type="AlphaFoldDB" id="M1UD30"/>
<evidence type="ECO:0000259" key="1">
    <source>
        <dbReference type="Pfam" id="PF12713"/>
    </source>
</evidence>
<accession>M1UD30</accession>
<dbReference type="HOGENOM" id="CLU_1945130_0_0_11"/>
<gene>
    <name evidence="2" type="ORF">H924_01855</name>
</gene>
<dbReference type="EMBL" id="CP004354">
    <property type="protein sequence ID" value="AGG65825.1"/>
    <property type="molecule type" value="Genomic_DNA"/>
</dbReference>
<organism evidence="2 3">
    <name type="scientific">Corynebacterium callunae DSM 20147</name>
    <dbReference type="NCBI Taxonomy" id="1121353"/>
    <lineage>
        <taxon>Bacteria</taxon>
        <taxon>Bacillati</taxon>
        <taxon>Actinomycetota</taxon>
        <taxon>Actinomycetes</taxon>
        <taxon>Mycobacteriales</taxon>
        <taxon>Corynebacteriaceae</taxon>
        <taxon>Corynebacterium</taxon>
    </lineage>
</organism>
<feature type="domain" description="DUF3806" evidence="1">
    <location>
        <begin position="36"/>
        <end position="124"/>
    </location>
</feature>